<sequence>MSNKWPLRNNLKN</sequence>
<proteinExistence type="predicted"/>
<protein>
    <submittedName>
        <fullName evidence="1">Uncharacterized protein</fullName>
    </submittedName>
</protein>
<reference evidence="1" key="1">
    <citation type="submission" date="2014-09" db="EMBL/GenBank/DDBJ databases">
        <authorList>
            <person name="Magalhaes I.L.F."/>
            <person name="Oliveira U."/>
            <person name="Santos F.R."/>
            <person name="Vidigal T.H.D.A."/>
            <person name="Brescovit A.D."/>
            <person name="Santos A.J."/>
        </authorList>
    </citation>
    <scope>NUCLEOTIDE SEQUENCE</scope>
    <source>
        <tissue evidence="1">Shoot tissue taken approximately 20 cm above the soil surface</tissue>
    </source>
</reference>
<evidence type="ECO:0000313" key="1">
    <source>
        <dbReference type="EMBL" id="JAD44084.1"/>
    </source>
</evidence>
<name>A0A0A8ZXK3_ARUDO</name>
<organism evidence="1">
    <name type="scientific">Arundo donax</name>
    <name type="common">Giant reed</name>
    <name type="synonym">Donax arundinaceus</name>
    <dbReference type="NCBI Taxonomy" id="35708"/>
    <lineage>
        <taxon>Eukaryota</taxon>
        <taxon>Viridiplantae</taxon>
        <taxon>Streptophyta</taxon>
        <taxon>Embryophyta</taxon>
        <taxon>Tracheophyta</taxon>
        <taxon>Spermatophyta</taxon>
        <taxon>Magnoliopsida</taxon>
        <taxon>Liliopsida</taxon>
        <taxon>Poales</taxon>
        <taxon>Poaceae</taxon>
        <taxon>PACMAD clade</taxon>
        <taxon>Arundinoideae</taxon>
        <taxon>Arundineae</taxon>
        <taxon>Arundo</taxon>
    </lineage>
</organism>
<dbReference type="EMBL" id="GBRH01253811">
    <property type="protein sequence ID" value="JAD44084.1"/>
    <property type="molecule type" value="Transcribed_RNA"/>
</dbReference>
<reference evidence="1" key="2">
    <citation type="journal article" date="2015" name="Data Brief">
        <title>Shoot transcriptome of the giant reed, Arundo donax.</title>
        <authorList>
            <person name="Barrero R.A."/>
            <person name="Guerrero F.D."/>
            <person name="Moolhuijzen P."/>
            <person name="Goolsby J.A."/>
            <person name="Tidwell J."/>
            <person name="Bellgard S.E."/>
            <person name="Bellgard M.I."/>
        </authorList>
    </citation>
    <scope>NUCLEOTIDE SEQUENCE</scope>
    <source>
        <tissue evidence="1">Shoot tissue taken approximately 20 cm above the soil surface</tissue>
    </source>
</reference>
<accession>A0A0A8ZXK3</accession>